<dbReference type="GO" id="GO:0000976">
    <property type="term" value="F:transcription cis-regulatory region binding"/>
    <property type="evidence" value="ECO:0007669"/>
    <property type="project" value="TreeGrafter"/>
</dbReference>
<proteinExistence type="predicted"/>
<keyword evidence="5" id="KW-1185">Reference proteome</keyword>
<reference evidence="4 5" key="1">
    <citation type="journal article" date="2015" name="Genome Announc.">
        <title>Expanding the biotechnology potential of lactobacilli through comparative genomics of 213 strains and associated genera.</title>
        <authorList>
            <person name="Sun Z."/>
            <person name="Harris H.M."/>
            <person name="McCann A."/>
            <person name="Guo C."/>
            <person name="Argimon S."/>
            <person name="Zhang W."/>
            <person name="Yang X."/>
            <person name="Jeffery I.B."/>
            <person name="Cooney J.C."/>
            <person name="Kagawa T.F."/>
            <person name="Liu W."/>
            <person name="Song Y."/>
            <person name="Salvetti E."/>
            <person name="Wrobel A."/>
            <person name="Rasinkangas P."/>
            <person name="Parkhill J."/>
            <person name="Rea M.C."/>
            <person name="O'Sullivan O."/>
            <person name="Ritari J."/>
            <person name="Douillard F.P."/>
            <person name="Paul Ross R."/>
            <person name="Yang R."/>
            <person name="Briner A.E."/>
            <person name="Felis G.E."/>
            <person name="de Vos W.M."/>
            <person name="Barrangou R."/>
            <person name="Klaenhammer T.R."/>
            <person name="Caufield P.W."/>
            <person name="Cui Y."/>
            <person name="Zhang H."/>
            <person name="O'Toole P.W."/>
        </authorList>
    </citation>
    <scope>NUCLEOTIDE SEQUENCE [LARGE SCALE GENOMIC DNA]</scope>
    <source>
        <strain evidence="4 5">ATCC 53295</strain>
    </source>
</reference>
<dbReference type="EMBL" id="AZCZ01000035">
    <property type="protein sequence ID" value="KRK35515.1"/>
    <property type="molecule type" value="Genomic_DNA"/>
</dbReference>
<dbReference type="PATRIC" id="fig|1267003.4.peg.1465"/>
<keyword evidence="1 2" id="KW-0238">DNA-binding</keyword>
<dbReference type="AlphaFoldDB" id="A0A0R1GNB2"/>
<dbReference type="PRINTS" id="PR00455">
    <property type="entry name" value="HTHTETR"/>
</dbReference>
<dbReference type="PANTHER" id="PTHR30055">
    <property type="entry name" value="HTH-TYPE TRANSCRIPTIONAL REGULATOR RUTR"/>
    <property type="match status" value="1"/>
</dbReference>
<name>A0A0R1GNB2_9LACO</name>
<dbReference type="PANTHER" id="PTHR30055:SF226">
    <property type="entry name" value="HTH-TYPE TRANSCRIPTIONAL REGULATOR PKSA"/>
    <property type="match status" value="1"/>
</dbReference>
<dbReference type="STRING" id="357278.IV61_GL001450"/>
<dbReference type="PROSITE" id="PS50977">
    <property type="entry name" value="HTH_TETR_2"/>
    <property type="match status" value="1"/>
</dbReference>
<dbReference type="InterPro" id="IPR001647">
    <property type="entry name" value="HTH_TetR"/>
</dbReference>
<protein>
    <submittedName>
        <fullName evidence="4">Transcriptional regulator</fullName>
    </submittedName>
</protein>
<evidence type="ECO:0000256" key="1">
    <source>
        <dbReference type="ARBA" id="ARBA00023125"/>
    </source>
</evidence>
<dbReference type="Pfam" id="PF00440">
    <property type="entry name" value="TetR_N"/>
    <property type="match status" value="1"/>
</dbReference>
<evidence type="ECO:0000256" key="2">
    <source>
        <dbReference type="PROSITE-ProRule" id="PRU00335"/>
    </source>
</evidence>
<gene>
    <name evidence="4" type="ORF">FD07_GL001385</name>
</gene>
<accession>A0A0R1GNB2</accession>
<dbReference type="InterPro" id="IPR009057">
    <property type="entry name" value="Homeodomain-like_sf"/>
</dbReference>
<evidence type="ECO:0000259" key="3">
    <source>
        <dbReference type="PROSITE" id="PS50977"/>
    </source>
</evidence>
<evidence type="ECO:0000313" key="5">
    <source>
        <dbReference type="Proteomes" id="UP000051176"/>
    </source>
</evidence>
<dbReference type="RefSeq" id="WP_020090056.1">
    <property type="nucleotide sequence ID" value="NZ_AZCZ01000035.1"/>
</dbReference>
<comment type="caution">
    <text evidence="4">The sequence shown here is derived from an EMBL/GenBank/DDBJ whole genome shotgun (WGS) entry which is preliminary data.</text>
</comment>
<organism evidence="4 5">
    <name type="scientific">Levilactobacillus parabrevis ATCC 53295</name>
    <dbReference type="NCBI Taxonomy" id="1267003"/>
    <lineage>
        <taxon>Bacteria</taxon>
        <taxon>Bacillati</taxon>
        <taxon>Bacillota</taxon>
        <taxon>Bacilli</taxon>
        <taxon>Lactobacillales</taxon>
        <taxon>Lactobacillaceae</taxon>
        <taxon>Levilactobacillus</taxon>
    </lineage>
</organism>
<dbReference type="OrthoDB" id="9815924at2"/>
<dbReference type="eggNOG" id="COG1309">
    <property type="taxonomic scope" value="Bacteria"/>
</dbReference>
<dbReference type="GO" id="GO:0003700">
    <property type="term" value="F:DNA-binding transcription factor activity"/>
    <property type="evidence" value="ECO:0007669"/>
    <property type="project" value="TreeGrafter"/>
</dbReference>
<sequence length="180" mass="20640">MTLTTHDKILSTAERLIQETGNAEVTLAQIATELGMTHAALYKHFQNKQSLWEAVAAAWFQREIIDQIQCDPSATPQSQLHDWLWAFVTAKKNAYNTNPQMFALNTRYIDSNPKALRDVLIPAYTIVSHIMGYDDPHNERAESILATFAIFTLPNFKETWNDPDYAQRFERIWNLIKAGV</sequence>
<feature type="DNA-binding region" description="H-T-H motif" evidence="2">
    <location>
        <begin position="26"/>
        <end position="45"/>
    </location>
</feature>
<dbReference type="SUPFAM" id="SSF46689">
    <property type="entry name" value="Homeodomain-like"/>
    <property type="match status" value="1"/>
</dbReference>
<evidence type="ECO:0000313" key="4">
    <source>
        <dbReference type="EMBL" id="KRK35515.1"/>
    </source>
</evidence>
<dbReference type="Gene3D" id="1.10.357.10">
    <property type="entry name" value="Tetracycline Repressor, domain 2"/>
    <property type="match status" value="1"/>
</dbReference>
<dbReference type="InterPro" id="IPR050109">
    <property type="entry name" value="HTH-type_TetR-like_transc_reg"/>
</dbReference>
<dbReference type="Proteomes" id="UP000051176">
    <property type="component" value="Unassembled WGS sequence"/>
</dbReference>
<feature type="domain" description="HTH tetR-type" evidence="3">
    <location>
        <begin position="3"/>
        <end position="63"/>
    </location>
</feature>